<evidence type="ECO:0000313" key="1">
    <source>
        <dbReference type="EMBL" id="KYN27076.1"/>
    </source>
</evidence>
<dbReference type="EMBL" id="KQ978957">
    <property type="protein sequence ID" value="KYN27076.1"/>
    <property type="molecule type" value="Genomic_DNA"/>
</dbReference>
<organism evidence="1 2">
    <name type="scientific">Trachymyrmex cornetzi</name>
    <dbReference type="NCBI Taxonomy" id="471704"/>
    <lineage>
        <taxon>Eukaryota</taxon>
        <taxon>Metazoa</taxon>
        <taxon>Ecdysozoa</taxon>
        <taxon>Arthropoda</taxon>
        <taxon>Hexapoda</taxon>
        <taxon>Insecta</taxon>
        <taxon>Pterygota</taxon>
        <taxon>Neoptera</taxon>
        <taxon>Endopterygota</taxon>
        <taxon>Hymenoptera</taxon>
        <taxon>Apocrita</taxon>
        <taxon>Aculeata</taxon>
        <taxon>Formicoidea</taxon>
        <taxon>Formicidae</taxon>
        <taxon>Myrmicinae</taxon>
        <taxon>Trachymyrmex</taxon>
    </lineage>
</organism>
<sequence length="94" mass="10675">MPILIIAVRKTVCASILDTRVPLKRHQHPLLQSCKSTPSPRCRHTRVYRVRGDDRARACEGTKNLRTKSGTEWSITIAAFVAWPVEYGTVKRCN</sequence>
<gene>
    <name evidence="1" type="ORF">ALC57_03418</name>
</gene>
<name>A0A195EFY6_9HYME</name>
<keyword evidence="2" id="KW-1185">Reference proteome</keyword>
<accession>A0A195EFY6</accession>
<dbReference type="AlphaFoldDB" id="A0A195EFY6"/>
<proteinExistence type="predicted"/>
<evidence type="ECO:0000313" key="2">
    <source>
        <dbReference type="Proteomes" id="UP000078492"/>
    </source>
</evidence>
<dbReference type="Proteomes" id="UP000078492">
    <property type="component" value="Unassembled WGS sequence"/>
</dbReference>
<protein>
    <submittedName>
        <fullName evidence="1">Uncharacterized protein</fullName>
    </submittedName>
</protein>
<reference evidence="1 2" key="1">
    <citation type="submission" date="2015-09" db="EMBL/GenBank/DDBJ databases">
        <title>Trachymyrmex cornetzi WGS genome.</title>
        <authorList>
            <person name="Nygaard S."/>
            <person name="Hu H."/>
            <person name="Boomsma J."/>
            <person name="Zhang G."/>
        </authorList>
    </citation>
    <scope>NUCLEOTIDE SEQUENCE [LARGE SCALE GENOMIC DNA]</scope>
    <source>
        <strain evidence="1">Tcor2-1</strain>
        <tissue evidence="1">Whole body</tissue>
    </source>
</reference>